<dbReference type="GO" id="GO:0019298">
    <property type="term" value="P:coenzyme B biosynthetic process"/>
    <property type="evidence" value="ECO:0007669"/>
    <property type="project" value="TreeGrafter"/>
</dbReference>
<dbReference type="Proteomes" id="UP000319894">
    <property type="component" value="Unassembled WGS sequence"/>
</dbReference>
<dbReference type="InterPro" id="IPR013785">
    <property type="entry name" value="Aldolase_TIM"/>
</dbReference>
<comment type="function">
    <text evidence="1">Catalyzes the condensation of the acetyl group of acetyl-CoA with 3-methyl-2-oxobutanoate (2-oxoisovalerate) to form 3-carboxy-3-hydroxy-4-methylpentanoate (2-isopropylmalate).</text>
</comment>
<evidence type="ECO:0000259" key="11">
    <source>
        <dbReference type="PROSITE" id="PS50991"/>
    </source>
</evidence>
<dbReference type="InterPro" id="IPR054691">
    <property type="entry name" value="LeuA/HCS_post-cat"/>
</dbReference>
<protein>
    <recommendedName>
        <fullName evidence="9">Probable 2-isopropylmalate synthase</fullName>
        <ecNumber evidence="3">2.3.3.13</ecNumber>
    </recommendedName>
    <alternativeName>
        <fullName evidence="8">Alpha-IPM synthase</fullName>
    </alternativeName>
</protein>
<dbReference type="EC" id="2.3.3.13" evidence="3"/>
<dbReference type="FunFam" id="1.10.238.260:FF:000001">
    <property type="entry name" value="2-isopropylmalate synthase"/>
    <property type="match status" value="1"/>
</dbReference>
<dbReference type="Gene3D" id="1.10.238.260">
    <property type="match status" value="1"/>
</dbReference>
<dbReference type="Pfam" id="PF22617">
    <property type="entry name" value="HCS_D2"/>
    <property type="match status" value="1"/>
</dbReference>
<comment type="pathway">
    <text evidence="2">Amino-acid biosynthesis; L-leucine biosynthesis; L-leucine from 3-methyl-2-oxobutanoate: step 1/4.</text>
</comment>
<evidence type="ECO:0000256" key="5">
    <source>
        <dbReference type="ARBA" id="ARBA00022605"/>
    </source>
</evidence>
<evidence type="ECO:0000256" key="7">
    <source>
        <dbReference type="ARBA" id="ARBA00023304"/>
    </source>
</evidence>
<keyword evidence="4" id="KW-0432">Leucine biosynthesis</keyword>
<feature type="domain" description="Pyruvate carboxyltransferase" evidence="11">
    <location>
        <begin position="27"/>
        <end position="287"/>
    </location>
</feature>
<name>A0A554NFD7_9EURY</name>
<keyword evidence="5" id="KW-0028">Amino-acid biosynthesis</keyword>
<dbReference type="CDD" id="cd07940">
    <property type="entry name" value="DRE_TIM_IPMS"/>
    <property type="match status" value="1"/>
</dbReference>
<keyword evidence="7" id="KW-0100">Branched-chain amino acid biosynthesis</keyword>
<sequence length="412" mass="44564">MLRVRRPSRRVEFFQGTLDSTGEINDARVFDTTLRDGEQSPRTSFSYEDKREIAAVLDEMGTHVIEAGFPVNSDAEFAAVSDIAGSTRNTVCGLARVVDKDIEAALDSGVEMVHVFCSTSDVQLEDSMHASRGEAVERSVDAVERVKEAGATCMFSPMDATRTDEAFLDEVVRAVSKAGTDWINIPDTCGVATPRRFYDMVENVVTAANEASTAVGGDEVYVDVHTHDDFGLAAANAISGYEAGASQSQVSVNGIGERAGNAAYEEVVMSLESLYDVDTGIDTTRIVELSRLVAEKSGIDVPANKPIVGSNAFSHESGIHAAGVIENSDTFEPGVMTPEMVGAKRELVLGKHTGQHSVRERLEDEGFAPTDDEVREVTRRVKDHGAEQGRVTMAHLKEFARDVGVTREEVRL</sequence>
<dbReference type="PANTHER" id="PTHR10277">
    <property type="entry name" value="HOMOCITRATE SYNTHASE-RELATED"/>
    <property type="match status" value="1"/>
</dbReference>
<dbReference type="GO" id="GO:0009098">
    <property type="term" value="P:L-leucine biosynthetic process"/>
    <property type="evidence" value="ECO:0007669"/>
    <property type="project" value="UniProtKB-KW"/>
</dbReference>
<proteinExistence type="inferred from homology"/>
<dbReference type="AlphaFoldDB" id="A0A554NFD7"/>
<dbReference type="OrthoDB" id="6555at2157"/>
<evidence type="ECO:0000313" key="13">
    <source>
        <dbReference type="Proteomes" id="UP000319894"/>
    </source>
</evidence>
<comment type="caution">
    <text evidence="12">The sequence shown here is derived from an EMBL/GenBank/DDBJ whole genome shotgun (WGS) entry which is preliminary data.</text>
</comment>
<dbReference type="PROSITE" id="PS00815">
    <property type="entry name" value="AIPM_HOMOCIT_SYNTH_1"/>
    <property type="match status" value="1"/>
</dbReference>
<dbReference type="GO" id="GO:0003852">
    <property type="term" value="F:2-isopropylmalate synthase activity"/>
    <property type="evidence" value="ECO:0007669"/>
    <property type="project" value="UniProtKB-EC"/>
</dbReference>
<evidence type="ECO:0000313" key="12">
    <source>
        <dbReference type="EMBL" id="TSD16078.1"/>
    </source>
</evidence>
<dbReference type="InterPro" id="IPR000891">
    <property type="entry name" value="PYR_CT"/>
</dbReference>
<evidence type="ECO:0000256" key="10">
    <source>
        <dbReference type="RuleBase" id="RU003523"/>
    </source>
</evidence>
<dbReference type="Pfam" id="PF00682">
    <property type="entry name" value="HMGL-like"/>
    <property type="match status" value="1"/>
</dbReference>
<dbReference type="InterPro" id="IPR002034">
    <property type="entry name" value="AIPM/Hcit_synth_CS"/>
</dbReference>
<comment type="similarity">
    <text evidence="10">Belongs to the alpha-IPM synthase/homocitrate synthase family.</text>
</comment>
<gene>
    <name evidence="12" type="ORF">DP107_02560</name>
</gene>
<evidence type="ECO:0000256" key="4">
    <source>
        <dbReference type="ARBA" id="ARBA00022430"/>
    </source>
</evidence>
<reference evidence="12 13" key="1">
    <citation type="submission" date="2018-06" db="EMBL/GenBank/DDBJ databases">
        <title>Natronomonas sp. F16-60 a new haloarchaeon isolated from a solar saltern of Isla Cristina, Huelva, Spain.</title>
        <authorList>
            <person name="Duran-Viseras A."/>
            <person name="Sanchez-Porro C."/>
            <person name="Ventosa A."/>
        </authorList>
    </citation>
    <scope>NUCLEOTIDE SEQUENCE [LARGE SCALE GENOMIC DNA]</scope>
    <source>
        <strain evidence="12 13">F16-60</strain>
    </source>
</reference>
<dbReference type="PROSITE" id="PS50991">
    <property type="entry name" value="PYR_CT"/>
    <property type="match status" value="1"/>
</dbReference>
<evidence type="ECO:0000256" key="6">
    <source>
        <dbReference type="ARBA" id="ARBA00022679"/>
    </source>
</evidence>
<dbReference type="RefSeq" id="WP_144260560.1">
    <property type="nucleotide sequence ID" value="NZ_QMDX01000001.1"/>
</dbReference>
<keyword evidence="6 10" id="KW-0808">Transferase</keyword>
<evidence type="ECO:0000256" key="1">
    <source>
        <dbReference type="ARBA" id="ARBA00003715"/>
    </source>
</evidence>
<dbReference type="InParanoid" id="A0A554NFD7"/>
<dbReference type="FunFam" id="3.20.20.70:FF:000010">
    <property type="entry name" value="2-isopropylmalate synthase"/>
    <property type="match status" value="1"/>
</dbReference>
<evidence type="ECO:0000256" key="9">
    <source>
        <dbReference type="ARBA" id="ARBA00069691"/>
    </source>
</evidence>
<dbReference type="PANTHER" id="PTHR10277:SF9">
    <property type="entry name" value="2-ISOPROPYLMALATE SYNTHASE 1, CHLOROPLASTIC-RELATED"/>
    <property type="match status" value="1"/>
</dbReference>
<keyword evidence="13" id="KW-1185">Reference proteome</keyword>
<evidence type="ECO:0000256" key="8">
    <source>
        <dbReference type="ARBA" id="ARBA00029993"/>
    </source>
</evidence>
<evidence type="ECO:0000256" key="2">
    <source>
        <dbReference type="ARBA" id="ARBA00004689"/>
    </source>
</evidence>
<dbReference type="SUPFAM" id="SSF51569">
    <property type="entry name" value="Aldolase"/>
    <property type="match status" value="1"/>
</dbReference>
<dbReference type="Gene3D" id="3.20.20.70">
    <property type="entry name" value="Aldolase class I"/>
    <property type="match status" value="1"/>
</dbReference>
<dbReference type="PROSITE" id="PS00816">
    <property type="entry name" value="AIPM_HOMOCIT_SYNTH_2"/>
    <property type="match status" value="1"/>
</dbReference>
<evidence type="ECO:0000256" key="3">
    <source>
        <dbReference type="ARBA" id="ARBA00012973"/>
    </source>
</evidence>
<accession>A0A554NFD7</accession>
<dbReference type="EMBL" id="QMDX01000001">
    <property type="protein sequence ID" value="TSD16078.1"/>
    <property type="molecule type" value="Genomic_DNA"/>
</dbReference>
<dbReference type="InterPro" id="IPR050073">
    <property type="entry name" value="2-IPM_HCS-like"/>
</dbReference>
<organism evidence="12 13">
    <name type="scientific">Haloglomus irregulare</name>
    <dbReference type="NCBI Taxonomy" id="2234134"/>
    <lineage>
        <taxon>Archaea</taxon>
        <taxon>Methanobacteriati</taxon>
        <taxon>Methanobacteriota</taxon>
        <taxon>Stenosarchaea group</taxon>
        <taxon>Halobacteria</taxon>
        <taxon>Halobacteriales</taxon>
        <taxon>Natronomonadaceae</taxon>
        <taxon>Haloglomus</taxon>
    </lineage>
</organism>